<evidence type="ECO:0000256" key="6">
    <source>
        <dbReference type="ARBA" id="ARBA00023163"/>
    </source>
</evidence>
<dbReference type="GO" id="GO:0032993">
    <property type="term" value="C:protein-DNA complex"/>
    <property type="evidence" value="ECO:0007669"/>
    <property type="project" value="TreeGrafter"/>
</dbReference>
<keyword evidence="7" id="KW-0046">Antibiotic resistance</keyword>
<accession>A0A1E5HE22</accession>
<dbReference type="Proteomes" id="UP000094469">
    <property type="component" value="Unassembled WGS sequence"/>
</dbReference>
<dbReference type="GO" id="GO:0005829">
    <property type="term" value="C:cytosol"/>
    <property type="evidence" value="ECO:0007669"/>
    <property type="project" value="TreeGrafter"/>
</dbReference>
<evidence type="ECO:0000256" key="10">
    <source>
        <dbReference type="PROSITE-ProRule" id="PRU01091"/>
    </source>
</evidence>
<evidence type="ECO:0000256" key="8">
    <source>
        <dbReference type="ARBA" id="ARBA00023316"/>
    </source>
</evidence>
<keyword evidence="5 10" id="KW-0238">DNA-binding</keyword>
<keyword evidence="1" id="KW-0678">Repressor</keyword>
<evidence type="ECO:0000256" key="5">
    <source>
        <dbReference type="ARBA" id="ARBA00023125"/>
    </source>
</evidence>
<dbReference type="GO" id="GO:0000976">
    <property type="term" value="F:transcription cis-regulatory region binding"/>
    <property type="evidence" value="ECO:0007669"/>
    <property type="project" value="TreeGrafter"/>
</dbReference>
<keyword evidence="8" id="KW-0961">Cell wall biogenesis/degradation</keyword>
<dbReference type="PANTHER" id="PTHR48111">
    <property type="entry name" value="REGULATOR OF RPOS"/>
    <property type="match status" value="1"/>
</dbReference>
<feature type="domain" description="Response regulatory" evidence="11">
    <location>
        <begin position="5"/>
        <end position="120"/>
    </location>
</feature>
<dbReference type="PROSITE" id="PS50110">
    <property type="entry name" value="RESPONSE_REGULATORY"/>
    <property type="match status" value="1"/>
</dbReference>
<dbReference type="SMART" id="SM00862">
    <property type="entry name" value="Trans_reg_C"/>
    <property type="match status" value="1"/>
</dbReference>
<evidence type="ECO:0000256" key="4">
    <source>
        <dbReference type="ARBA" id="ARBA00023015"/>
    </source>
</evidence>
<dbReference type="SUPFAM" id="SSF52172">
    <property type="entry name" value="CheY-like"/>
    <property type="match status" value="1"/>
</dbReference>
<dbReference type="GO" id="GO:0006355">
    <property type="term" value="P:regulation of DNA-templated transcription"/>
    <property type="evidence" value="ECO:0007669"/>
    <property type="project" value="InterPro"/>
</dbReference>
<dbReference type="GO" id="GO:0000156">
    <property type="term" value="F:phosphorelay response regulator activity"/>
    <property type="evidence" value="ECO:0007669"/>
    <property type="project" value="TreeGrafter"/>
</dbReference>
<evidence type="ECO:0000256" key="9">
    <source>
        <dbReference type="PROSITE-ProRule" id="PRU00169"/>
    </source>
</evidence>
<dbReference type="FunFam" id="1.10.10.10:FF:000005">
    <property type="entry name" value="Two-component system response regulator"/>
    <property type="match status" value="1"/>
</dbReference>
<evidence type="ECO:0000259" key="11">
    <source>
        <dbReference type="PROSITE" id="PS50110"/>
    </source>
</evidence>
<dbReference type="GO" id="GO:0071555">
    <property type="term" value="P:cell wall organization"/>
    <property type="evidence" value="ECO:0007669"/>
    <property type="project" value="UniProtKB-KW"/>
</dbReference>
<dbReference type="SMART" id="SM00448">
    <property type="entry name" value="REC"/>
    <property type="match status" value="1"/>
</dbReference>
<dbReference type="Gene3D" id="6.10.250.690">
    <property type="match status" value="1"/>
</dbReference>
<dbReference type="FunFam" id="3.40.50.2300:FF:000001">
    <property type="entry name" value="DNA-binding response regulator PhoB"/>
    <property type="match status" value="1"/>
</dbReference>
<dbReference type="PROSITE" id="PS51755">
    <property type="entry name" value="OMPR_PHOB"/>
    <property type="match status" value="1"/>
</dbReference>
<feature type="DNA-binding region" description="OmpR/PhoB-type" evidence="10">
    <location>
        <begin position="132"/>
        <end position="230"/>
    </location>
</feature>
<keyword evidence="6" id="KW-0804">Transcription</keyword>
<sequence length="235" mass="27606">MNEVVILLIEDEASLANFISEELRFEGYNVLYASDGEQALELFKQNQKRITMLLLDWMLPKYDGITVARRIRRTSQVPIIMMTARDQLTDKVTGLDAGTDDYITKPFEIEELLARIRVIIRRLEQQEKKQKQFVYHYADLTLDLTKHVVERFGEVIQLTQKEFELLAELMKHSEVVLTRDELLNAVWGYDYFGQTNVVDVYIRSLRNKMDRNPSQRLLQTVRGVGYVLRLDNEEN</sequence>
<dbReference type="GO" id="GO:0046677">
    <property type="term" value="P:response to antibiotic"/>
    <property type="evidence" value="ECO:0007669"/>
    <property type="project" value="UniProtKB-KW"/>
</dbReference>
<keyword evidence="2 9" id="KW-0597">Phosphoprotein</keyword>
<keyword evidence="4" id="KW-0805">Transcription regulation</keyword>
<evidence type="ECO:0000256" key="2">
    <source>
        <dbReference type="ARBA" id="ARBA00022553"/>
    </source>
</evidence>
<dbReference type="InterPro" id="IPR001867">
    <property type="entry name" value="OmpR/PhoB-type_DNA-bd"/>
</dbReference>
<keyword evidence="3" id="KW-0902">Two-component regulatory system</keyword>
<dbReference type="STRING" id="1131292.BCR24_12905"/>
<feature type="modified residue" description="4-aspartylphosphate" evidence="9">
    <location>
        <position position="56"/>
    </location>
</feature>
<dbReference type="Pfam" id="PF00072">
    <property type="entry name" value="Response_reg"/>
    <property type="match status" value="1"/>
</dbReference>
<proteinExistence type="predicted"/>
<protein>
    <submittedName>
        <fullName evidence="13">DNA-binding response regulator</fullName>
    </submittedName>
</protein>
<dbReference type="SUPFAM" id="SSF46894">
    <property type="entry name" value="C-terminal effector domain of the bipartite response regulators"/>
    <property type="match status" value="1"/>
</dbReference>
<dbReference type="CDD" id="cd17574">
    <property type="entry name" value="REC_OmpR"/>
    <property type="match status" value="1"/>
</dbReference>
<gene>
    <name evidence="13" type="ORF">BCR24_12905</name>
</gene>
<evidence type="ECO:0000313" key="14">
    <source>
        <dbReference type="Proteomes" id="UP000094469"/>
    </source>
</evidence>
<dbReference type="CDD" id="cd00383">
    <property type="entry name" value="trans_reg_C"/>
    <property type="match status" value="1"/>
</dbReference>
<dbReference type="OrthoDB" id="9790442at2"/>
<evidence type="ECO:0000259" key="12">
    <source>
        <dbReference type="PROSITE" id="PS51755"/>
    </source>
</evidence>
<dbReference type="RefSeq" id="WP_069639394.1">
    <property type="nucleotide sequence ID" value="NZ_JAFBEZ010000014.1"/>
</dbReference>
<dbReference type="InterPro" id="IPR039420">
    <property type="entry name" value="WalR-like"/>
</dbReference>
<name>A0A1E5HE22_9ENTE</name>
<organism evidence="13 14">
    <name type="scientific">Enterococcus ureilyticus</name>
    <dbReference type="NCBI Taxonomy" id="1131292"/>
    <lineage>
        <taxon>Bacteria</taxon>
        <taxon>Bacillati</taxon>
        <taxon>Bacillota</taxon>
        <taxon>Bacilli</taxon>
        <taxon>Lactobacillales</taxon>
        <taxon>Enterococcaceae</taxon>
        <taxon>Enterococcus</taxon>
    </lineage>
</organism>
<dbReference type="EMBL" id="MIKC01000006">
    <property type="protein sequence ID" value="OEG23207.1"/>
    <property type="molecule type" value="Genomic_DNA"/>
</dbReference>
<dbReference type="Gene3D" id="1.10.10.10">
    <property type="entry name" value="Winged helix-like DNA-binding domain superfamily/Winged helix DNA-binding domain"/>
    <property type="match status" value="1"/>
</dbReference>
<dbReference type="InterPro" id="IPR036388">
    <property type="entry name" value="WH-like_DNA-bd_sf"/>
</dbReference>
<dbReference type="PANTHER" id="PTHR48111:SF22">
    <property type="entry name" value="REGULATOR OF RPOS"/>
    <property type="match status" value="1"/>
</dbReference>
<evidence type="ECO:0000256" key="7">
    <source>
        <dbReference type="ARBA" id="ARBA00023251"/>
    </source>
</evidence>
<keyword evidence="14" id="KW-1185">Reference proteome</keyword>
<reference evidence="14" key="1">
    <citation type="submission" date="2016-09" db="EMBL/GenBank/DDBJ databases">
        <authorList>
            <person name="Gulvik C.A."/>
        </authorList>
    </citation>
    <scope>NUCLEOTIDE SEQUENCE [LARGE SCALE GENOMIC DNA]</scope>
    <source>
        <strain evidence="14">LMG 26676</strain>
    </source>
</reference>
<feature type="domain" description="OmpR/PhoB-type" evidence="12">
    <location>
        <begin position="132"/>
        <end position="230"/>
    </location>
</feature>
<dbReference type="AlphaFoldDB" id="A0A1E5HE22"/>
<dbReference type="Gene3D" id="3.40.50.2300">
    <property type="match status" value="1"/>
</dbReference>
<dbReference type="InterPro" id="IPR001789">
    <property type="entry name" value="Sig_transdc_resp-reg_receiver"/>
</dbReference>
<evidence type="ECO:0000313" key="13">
    <source>
        <dbReference type="EMBL" id="OEG23207.1"/>
    </source>
</evidence>
<evidence type="ECO:0000256" key="1">
    <source>
        <dbReference type="ARBA" id="ARBA00022491"/>
    </source>
</evidence>
<dbReference type="InterPro" id="IPR011006">
    <property type="entry name" value="CheY-like_superfamily"/>
</dbReference>
<dbReference type="Pfam" id="PF00486">
    <property type="entry name" value="Trans_reg_C"/>
    <property type="match status" value="1"/>
</dbReference>
<comment type="caution">
    <text evidence="13">The sequence shown here is derived from an EMBL/GenBank/DDBJ whole genome shotgun (WGS) entry which is preliminary data.</text>
</comment>
<dbReference type="InterPro" id="IPR016032">
    <property type="entry name" value="Sig_transdc_resp-reg_C-effctor"/>
</dbReference>
<evidence type="ECO:0000256" key="3">
    <source>
        <dbReference type="ARBA" id="ARBA00023012"/>
    </source>
</evidence>